<dbReference type="Proteomes" id="UP000008068">
    <property type="component" value="Unassembled WGS sequence"/>
</dbReference>
<organism evidence="3">
    <name type="scientific">Caenorhabditis brenneri</name>
    <name type="common">Nematode worm</name>
    <dbReference type="NCBI Taxonomy" id="135651"/>
    <lineage>
        <taxon>Eukaryota</taxon>
        <taxon>Metazoa</taxon>
        <taxon>Ecdysozoa</taxon>
        <taxon>Nematoda</taxon>
        <taxon>Chromadorea</taxon>
        <taxon>Rhabditida</taxon>
        <taxon>Rhabditina</taxon>
        <taxon>Rhabditomorpha</taxon>
        <taxon>Rhabditoidea</taxon>
        <taxon>Rhabditidae</taxon>
        <taxon>Peloderinae</taxon>
        <taxon>Caenorhabditis</taxon>
    </lineage>
</organism>
<reference evidence="3" key="1">
    <citation type="submission" date="2011-07" db="EMBL/GenBank/DDBJ databases">
        <authorList>
            <consortium name="Caenorhabditis brenneri Sequencing and Analysis Consortium"/>
            <person name="Wilson R.K."/>
        </authorList>
    </citation>
    <scope>NUCLEOTIDE SEQUENCE [LARGE SCALE GENOMIC DNA]</scope>
    <source>
        <strain evidence="3">PB2801</strain>
    </source>
</reference>
<name>G0PBK9_CAEBE</name>
<dbReference type="AlphaFoldDB" id="G0PBK9"/>
<evidence type="ECO:0000313" key="2">
    <source>
        <dbReference type="EMBL" id="EGT50516.1"/>
    </source>
</evidence>
<feature type="region of interest" description="Disordered" evidence="1">
    <location>
        <begin position="1"/>
        <end position="22"/>
    </location>
</feature>
<keyword evidence="3" id="KW-1185">Reference proteome</keyword>
<dbReference type="EMBL" id="GL380214">
    <property type="protein sequence ID" value="EGT50516.1"/>
    <property type="molecule type" value="Genomic_DNA"/>
</dbReference>
<dbReference type="HOGENOM" id="CLU_685565_0_0_1"/>
<evidence type="ECO:0000313" key="3">
    <source>
        <dbReference type="Proteomes" id="UP000008068"/>
    </source>
</evidence>
<dbReference type="InParanoid" id="G0PBK9"/>
<protein>
    <submittedName>
        <fullName evidence="2">Uncharacterized protein</fullName>
    </submittedName>
</protein>
<feature type="compositionally biased region" description="Polar residues" evidence="1">
    <location>
        <begin position="1"/>
        <end position="14"/>
    </location>
</feature>
<evidence type="ECO:0000256" key="1">
    <source>
        <dbReference type="SAM" id="MobiDB-lite"/>
    </source>
</evidence>
<sequence>MTATISQEEMNQKLSRIKEEPDDYFENSTTKVLSEDERAKIDADGLKTHIKIVFKDLPNHDKLVQKETIEFLKLEVVKIRADYQKEVSDLMTSCLFEHLKKRNSILYADIAMIMEEAETPPLQTSKDTGSTGSCEDPRPPYSITVAPLPQPFHEAISPMQPSQIHQVHRQEPPIFNQGVVNHNVFGNNFQYPFNPPMPVFNYQIPMSTHAPIYHHPPPPYVPPLYQPEPPKPTGITSTQQMENYLQQHLNQQKSVMDVIHVPPTKPVFPPETANIATGVIRVGPPTRGPPSPDAVPQKIKRVRRTTTRKPKEKCNHASCQQFRATQQPKPKTKAEIDLEGYKAHFSSVFDSLHTISCADRTEIVKHLFETAFKAMPEIKQECIDHLYICMNTFMALQQMGLYN</sequence>
<accession>G0PBK9</accession>
<gene>
    <name evidence="2" type="ORF">CAEBREN_15141</name>
</gene>
<proteinExistence type="predicted"/>